<feature type="domain" description="RING-type" evidence="10">
    <location>
        <begin position="125"/>
        <end position="167"/>
    </location>
</feature>
<evidence type="ECO:0000256" key="8">
    <source>
        <dbReference type="PROSITE-ProRule" id="PRU00175"/>
    </source>
</evidence>
<sequence>MAGIDHGHPLPAVAAAMPRTLPSDSAFAKPRGGARVLAFILQTFIMVVALALFFLFAGVAAIVLLHLLVAGRTLRRRSRSLNGPLFPNAADDASPAGLSVAQLKGLPWFEYSGRSASPPWPPPDCTVCLEGFKKGERCRALPSCGHVFHVTCVDRWLAKSRGCPICRALVGVA</sequence>
<evidence type="ECO:0000256" key="3">
    <source>
        <dbReference type="ARBA" id="ARBA00022723"/>
    </source>
</evidence>
<evidence type="ECO:0000256" key="2">
    <source>
        <dbReference type="ARBA" id="ARBA00022692"/>
    </source>
</evidence>
<evidence type="ECO:0000256" key="4">
    <source>
        <dbReference type="ARBA" id="ARBA00022771"/>
    </source>
</evidence>
<dbReference type="SUPFAM" id="SSF57850">
    <property type="entry name" value="RING/U-box"/>
    <property type="match status" value="1"/>
</dbReference>
<accession>A0A9E7ETH8</accession>
<keyword evidence="5" id="KW-0862">Zinc</keyword>
<keyword evidence="3" id="KW-0479">Metal-binding</keyword>
<reference evidence="11" key="1">
    <citation type="submission" date="2022-05" db="EMBL/GenBank/DDBJ databases">
        <title>The Musa troglodytarum L. genome provides insights into the mechanism of non-climacteric behaviour and enrichment of carotenoids.</title>
        <authorList>
            <person name="Wang J."/>
        </authorList>
    </citation>
    <scope>NUCLEOTIDE SEQUENCE</scope>
    <source>
        <tissue evidence="11">Leaf</tissue>
    </source>
</reference>
<keyword evidence="7 9" id="KW-0472">Membrane</keyword>
<evidence type="ECO:0000313" key="12">
    <source>
        <dbReference type="Proteomes" id="UP001055439"/>
    </source>
</evidence>
<evidence type="ECO:0000256" key="1">
    <source>
        <dbReference type="ARBA" id="ARBA00004370"/>
    </source>
</evidence>
<comment type="subcellular location">
    <subcellularLocation>
        <location evidence="1">Membrane</location>
    </subcellularLocation>
</comment>
<evidence type="ECO:0000259" key="10">
    <source>
        <dbReference type="PROSITE" id="PS50089"/>
    </source>
</evidence>
<dbReference type="OrthoDB" id="8062037at2759"/>
<dbReference type="EMBL" id="CP097503">
    <property type="protein sequence ID" value="URD82901.1"/>
    <property type="molecule type" value="Genomic_DNA"/>
</dbReference>
<name>A0A9E7ETH8_9LILI</name>
<gene>
    <name evidence="11" type="ORF">MUK42_02211</name>
</gene>
<dbReference type="Gene3D" id="3.30.40.10">
    <property type="entry name" value="Zinc/RING finger domain, C3HC4 (zinc finger)"/>
    <property type="match status" value="1"/>
</dbReference>
<dbReference type="SMART" id="SM00184">
    <property type="entry name" value="RING"/>
    <property type="match status" value="1"/>
</dbReference>
<keyword evidence="12" id="KW-1185">Reference proteome</keyword>
<evidence type="ECO:0000313" key="11">
    <source>
        <dbReference type="EMBL" id="URD82901.1"/>
    </source>
</evidence>
<dbReference type="PROSITE" id="PS50089">
    <property type="entry name" value="ZF_RING_2"/>
    <property type="match status" value="1"/>
</dbReference>
<keyword evidence="2 9" id="KW-0812">Transmembrane</keyword>
<evidence type="ECO:0000256" key="5">
    <source>
        <dbReference type="ARBA" id="ARBA00022833"/>
    </source>
</evidence>
<dbReference type="AlphaFoldDB" id="A0A9E7ETH8"/>
<dbReference type="GO" id="GO:0016020">
    <property type="term" value="C:membrane"/>
    <property type="evidence" value="ECO:0007669"/>
    <property type="project" value="UniProtKB-SubCell"/>
</dbReference>
<dbReference type="InterPro" id="IPR001841">
    <property type="entry name" value="Znf_RING"/>
</dbReference>
<evidence type="ECO:0000256" key="7">
    <source>
        <dbReference type="ARBA" id="ARBA00023136"/>
    </source>
</evidence>
<organism evidence="11 12">
    <name type="scientific">Musa troglodytarum</name>
    <name type="common">fe'i banana</name>
    <dbReference type="NCBI Taxonomy" id="320322"/>
    <lineage>
        <taxon>Eukaryota</taxon>
        <taxon>Viridiplantae</taxon>
        <taxon>Streptophyta</taxon>
        <taxon>Embryophyta</taxon>
        <taxon>Tracheophyta</taxon>
        <taxon>Spermatophyta</taxon>
        <taxon>Magnoliopsida</taxon>
        <taxon>Liliopsida</taxon>
        <taxon>Zingiberales</taxon>
        <taxon>Musaceae</taxon>
        <taxon>Musa</taxon>
    </lineage>
</organism>
<dbReference type="Proteomes" id="UP001055439">
    <property type="component" value="Chromosome 10"/>
</dbReference>
<keyword evidence="6 9" id="KW-1133">Transmembrane helix</keyword>
<keyword evidence="4 8" id="KW-0863">Zinc-finger</keyword>
<dbReference type="PANTHER" id="PTHR46539">
    <property type="entry name" value="E3 UBIQUITIN-PROTEIN LIGASE ATL42"/>
    <property type="match status" value="1"/>
</dbReference>
<evidence type="ECO:0000256" key="9">
    <source>
        <dbReference type="SAM" id="Phobius"/>
    </source>
</evidence>
<dbReference type="Pfam" id="PF13639">
    <property type="entry name" value="zf-RING_2"/>
    <property type="match status" value="1"/>
</dbReference>
<feature type="transmembrane region" description="Helical" evidence="9">
    <location>
        <begin position="36"/>
        <end position="69"/>
    </location>
</feature>
<proteinExistence type="predicted"/>
<dbReference type="PANTHER" id="PTHR46539:SF9">
    <property type="entry name" value="RING-H2 FINGER PROTEIN ATL56"/>
    <property type="match status" value="1"/>
</dbReference>
<protein>
    <submittedName>
        <fullName evidence="11">RING</fullName>
    </submittedName>
</protein>
<dbReference type="InterPro" id="IPR013083">
    <property type="entry name" value="Znf_RING/FYVE/PHD"/>
</dbReference>
<evidence type="ECO:0000256" key="6">
    <source>
        <dbReference type="ARBA" id="ARBA00022989"/>
    </source>
</evidence>
<dbReference type="GO" id="GO:0008270">
    <property type="term" value="F:zinc ion binding"/>
    <property type="evidence" value="ECO:0007669"/>
    <property type="project" value="UniProtKB-KW"/>
</dbReference>